<organism evidence="4 5">
    <name type="scientific">Aspergillus cavernicola</name>
    <dbReference type="NCBI Taxonomy" id="176166"/>
    <lineage>
        <taxon>Eukaryota</taxon>
        <taxon>Fungi</taxon>
        <taxon>Dikarya</taxon>
        <taxon>Ascomycota</taxon>
        <taxon>Pezizomycotina</taxon>
        <taxon>Eurotiomycetes</taxon>
        <taxon>Eurotiomycetidae</taxon>
        <taxon>Eurotiales</taxon>
        <taxon>Aspergillaceae</taxon>
        <taxon>Aspergillus</taxon>
        <taxon>Aspergillus subgen. Nidulantes</taxon>
    </lineage>
</organism>
<keyword evidence="5" id="KW-1185">Reference proteome</keyword>
<dbReference type="GO" id="GO:0016787">
    <property type="term" value="F:hydrolase activity"/>
    <property type="evidence" value="ECO:0007669"/>
    <property type="project" value="UniProtKB-KW"/>
</dbReference>
<evidence type="ECO:0000313" key="5">
    <source>
        <dbReference type="Proteomes" id="UP001610335"/>
    </source>
</evidence>
<keyword evidence="4" id="KW-0378">Hydrolase</keyword>
<dbReference type="Gene3D" id="3.40.50.1110">
    <property type="entry name" value="SGNH hydrolase"/>
    <property type="match status" value="1"/>
</dbReference>
<dbReference type="CDD" id="cd01833">
    <property type="entry name" value="XynB_like"/>
    <property type="match status" value="1"/>
</dbReference>
<dbReference type="InterPro" id="IPR013830">
    <property type="entry name" value="SGNH_hydro"/>
</dbReference>
<keyword evidence="2" id="KW-0732">Signal</keyword>
<feature type="signal peptide" evidence="2">
    <location>
        <begin position="1"/>
        <end position="23"/>
    </location>
</feature>
<dbReference type="InterPro" id="IPR036514">
    <property type="entry name" value="SGNH_hydro_sf"/>
</dbReference>
<dbReference type="InterPro" id="IPR051532">
    <property type="entry name" value="Ester_Hydrolysis_Enzymes"/>
</dbReference>
<evidence type="ECO:0000259" key="3">
    <source>
        <dbReference type="Pfam" id="PF13472"/>
    </source>
</evidence>
<evidence type="ECO:0000313" key="4">
    <source>
        <dbReference type="EMBL" id="KAL2820826.1"/>
    </source>
</evidence>
<proteinExistence type="predicted"/>
<accession>A0ABR4HZN0</accession>
<sequence>MALYSFICFLMLLSALLFQTAIALGTVIPTDLFPDHQSNDPTINKVPLRILALGASVTWGIHSSTGNGYRKFLREQLVSQGWEVNMVGSKRNGDMKDNQLEAHSGDTIDMVKAAAASSLTYKPNIVLINAGTNDCRRNIDIPNAGVRMRSLIETLISAEDMDNTLIVLSTLLPSGNRAISSRTPNVNNQYRRLVRTMRREGVSIVLADMDLDGGSGRITYPEDYIANGVTDSTHPSDKGYEKMAAIWDGSIVDASHQGLLVRPAGVEASRGGGNCENSQSGRGGRKGSC</sequence>
<feature type="region of interest" description="Disordered" evidence="1">
    <location>
        <begin position="265"/>
        <end position="289"/>
    </location>
</feature>
<protein>
    <submittedName>
        <fullName evidence="4">SGNH hydrolase-type esterase domain-containing protein</fullName>
    </submittedName>
</protein>
<name>A0ABR4HZN0_9EURO</name>
<dbReference type="EMBL" id="JBFXLS010000068">
    <property type="protein sequence ID" value="KAL2820826.1"/>
    <property type="molecule type" value="Genomic_DNA"/>
</dbReference>
<feature type="chain" id="PRO_5047011956" evidence="2">
    <location>
        <begin position="24"/>
        <end position="289"/>
    </location>
</feature>
<gene>
    <name evidence="4" type="ORF">BDW59DRAFT_164521</name>
</gene>
<dbReference type="Pfam" id="PF13472">
    <property type="entry name" value="Lipase_GDSL_2"/>
    <property type="match status" value="1"/>
</dbReference>
<dbReference type="PANTHER" id="PTHR30383">
    <property type="entry name" value="THIOESTERASE 1/PROTEASE 1/LYSOPHOSPHOLIPASE L1"/>
    <property type="match status" value="1"/>
</dbReference>
<dbReference type="PANTHER" id="PTHR30383:SF31">
    <property type="entry name" value="SGNH HYDROLASE-TYPE ESTERASE DOMAIN-CONTAINING PROTEIN-RELATED"/>
    <property type="match status" value="1"/>
</dbReference>
<evidence type="ECO:0000256" key="1">
    <source>
        <dbReference type="SAM" id="MobiDB-lite"/>
    </source>
</evidence>
<dbReference type="SUPFAM" id="SSF52266">
    <property type="entry name" value="SGNH hydrolase"/>
    <property type="match status" value="1"/>
</dbReference>
<dbReference type="Proteomes" id="UP001610335">
    <property type="component" value="Unassembled WGS sequence"/>
</dbReference>
<reference evidence="4 5" key="1">
    <citation type="submission" date="2024-07" db="EMBL/GenBank/DDBJ databases">
        <title>Section-level genome sequencing and comparative genomics of Aspergillus sections Usti and Cavernicolus.</title>
        <authorList>
            <consortium name="Lawrence Berkeley National Laboratory"/>
            <person name="Nybo J.L."/>
            <person name="Vesth T.C."/>
            <person name="Theobald S."/>
            <person name="Frisvad J.C."/>
            <person name="Larsen T.O."/>
            <person name="Kjaerboelling I."/>
            <person name="Rothschild-Mancinelli K."/>
            <person name="Lyhne E.K."/>
            <person name="Kogle M.E."/>
            <person name="Barry K."/>
            <person name="Clum A."/>
            <person name="Na H."/>
            <person name="Ledsgaard L."/>
            <person name="Lin J."/>
            <person name="Lipzen A."/>
            <person name="Kuo A."/>
            <person name="Riley R."/>
            <person name="Mondo S."/>
            <person name="LaButti K."/>
            <person name="Haridas S."/>
            <person name="Pangalinan J."/>
            <person name="Salamov A.A."/>
            <person name="Simmons B.A."/>
            <person name="Magnuson J.K."/>
            <person name="Chen J."/>
            <person name="Drula E."/>
            <person name="Henrissat B."/>
            <person name="Wiebenga A."/>
            <person name="Lubbers R.J."/>
            <person name="Gomes A.C."/>
            <person name="Makela M.R."/>
            <person name="Stajich J."/>
            <person name="Grigoriev I.V."/>
            <person name="Mortensen U.H."/>
            <person name="De vries R.P."/>
            <person name="Baker S.E."/>
            <person name="Andersen M.R."/>
        </authorList>
    </citation>
    <scope>NUCLEOTIDE SEQUENCE [LARGE SCALE GENOMIC DNA]</scope>
    <source>
        <strain evidence="4 5">CBS 600.67</strain>
    </source>
</reference>
<feature type="domain" description="SGNH hydrolase-type esterase" evidence="3">
    <location>
        <begin position="52"/>
        <end position="241"/>
    </location>
</feature>
<comment type="caution">
    <text evidence="4">The sequence shown here is derived from an EMBL/GenBank/DDBJ whole genome shotgun (WGS) entry which is preliminary data.</text>
</comment>
<evidence type="ECO:0000256" key="2">
    <source>
        <dbReference type="SAM" id="SignalP"/>
    </source>
</evidence>